<comment type="catalytic activity">
    <reaction evidence="8">
        <text>L-threonyl-[protein] + ATP = O-phospho-L-threonyl-[protein] + ADP + H(+)</text>
        <dbReference type="Rhea" id="RHEA:46608"/>
        <dbReference type="Rhea" id="RHEA-COMP:11060"/>
        <dbReference type="Rhea" id="RHEA-COMP:11605"/>
        <dbReference type="ChEBI" id="CHEBI:15378"/>
        <dbReference type="ChEBI" id="CHEBI:30013"/>
        <dbReference type="ChEBI" id="CHEBI:30616"/>
        <dbReference type="ChEBI" id="CHEBI:61977"/>
        <dbReference type="ChEBI" id="CHEBI:456216"/>
        <dbReference type="EC" id="2.7.11.1"/>
    </reaction>
</comment>
<dbReference type="PANTHER" id="PTHR22984">
    <property type="entry name" value="SERINE/THREONINE-PROTEIN KINASE PIM"/>
    <property type="match status" value="1"/>
</dbReference>
<feature type="non-terminal residue" evidence="11">
    <location>
        <position position="1"/>
    </location>
</feature>
<keyword evidence="5" id="KW-0547">Nucleotide-binding</keyword>
<reference evidence="11 12" key="1">
    <citation type="submission" date="2024-05" db="EMBL/GenBank/DDBJ databases">
        <title>Genome sequencing and assembly of Indian major carp, Cirrhinus mrigala (Hamilton, 1822).</title>
        <authorList>
            <person name="Mohindra V."/>
            <person name="Chowdhury L.M."/>
            <person name="Lal K."/>
            <person name="Jena J.K."/>
        </authorList>
    </citation>
    <scope>NUCLEOTIDE SEQUENCE [LARGE SCALE GENOMIC DNA]</scope>
    <source>
        <strain evidence="11">CM1030</strain>
        <tissue evidence="11">Blood</tissue>
    </source>
</reference>
<evidence type="ECO:0000256" key="2">
    <source>
        <dbReference type="ARBA" id="ARBA00012513"/>
    </source>
</evidence>
<evidence type="ECO:0000313" key="12">
    <source>
        <dbReference type="Proteomes" id="UP001529510"/>
    </source>
</evidence>
<sequence length="170" mass="19413">IGLTLKANKGPSAPEIIKLLDWQEETDHYIMVKERPFPCMDLLSFMQLHGGTFNESTARHIMRQVVHAKICSENGIFHWDIKPENLLVNPDTMEVKLIDFGCGALMKKISLQSLFWHKRILSYKFTGKYHAKPTTVWSLGILLFEMVCGDFPVAEDLYMTAAKIWTSPGL</sequence>
<dbReference type="PANTHER" id="PTHR22984:SF11">
    <property type="entry name" value="AURORA KINASE-RELATED"/>
    <property type="match status" value="1"/>
</dbReference>
<keyword evidence="12" id="KW-1185">Reference proteome</keyword>
<dbReference type="PROSITE" id="PS00108">
    <property type="entry name" value="PROTEIN_KINASE_ST"/>
    <property type="match status" value="1"/>
</dbReference>
<dbReference type="SMART" id="SM00220">
    <property type="entry name" value="S_TKc"/>
    <property type="match status" value="1"/>
</dbReference>
<gene>
    <name evidence="11" type="ORF">M9458_030191</name>
</gene>
<dbReference type="InterPro" id="IPR000719">
    <property type="entry name" value="Prot_kinase_dom"/>
</dbReference>
<comment type="similarity">
    <text evidence="1">Belongs to the protein kinase superfamily. CAMK Ser/Thr protein kinase family. PIM subfamily.</text>
</comment>
<dbReference type="InterPro" id="IPR011009">
    <property type="entry name" value="Kinase-like_dom_sf"/>
</dbReference>
<keyword evidence="3" id="KW-0723">Serine/threonine-protein kinase</keyword>
<dbReference type="GO" id="GO:0004674">
    <property type="term" value="F:protein serine/threonine kinase activity"/>
    <property type="evidence" value="ECO:0007669"/>
    <property type="project" value="UniProtKB-KW"/>
</dbReference>
<accession>A0ABD0PJI4</accession>
<evidence type="ECO:0000259" key="10">
    <source>
        <dbReference type="PROSITE" id="PS50011"/>
    </source>
</evidence>
<comment type="catalytic activity">
    <reaction evidence="9">
        <text>L-seryl-[protein] + ATP = O-phospho-L-seryl-[protein] + ADP + H(+)</text>
        <dbReference type="Rhea" id="RHEA:17989"/>
        <dbReference type="Rhea" id="RHEA-COMP:9863"/>
        <dbReference type="Rhea" id="RHEA-COMP:11604"/>
        <dbReference type="ChEBI" id="CHEBI:15378"/>
        <dbReference type="ChEBI" id="CHEBI:29999"/>
        <dbReference type="ChEBI" id="CHEBI:30616"/>
        <dbReference type="ChEBI" id="CHEBI:83421"/>
        <dbReference type="ChEBI" id="CHEBI:456216"/>
        <dbReference type="EC" id="2.7.11.1"/>
    </reaction>
</comment>
<dbReference type="InterPro" id="IPR051138">
    <property type="entry name" value="PIM_Ser/Thr_kinase"/>
</dbReference>
<evidence type="ECO:0000256" key="3">
    <source>
        <dbReference type="ARBA" id="ARBA00022527"/>
    </source>
</evidence>
<dbReference type="Gene3D" id="3.30.200.20">
    <property type="entry name" value="Phosphorylase Kinase, domain 1"/>
    <property type="match status" value="1"/>
</dbReference>
<protein>
    <recommendedName>
        <fullName evidence="2">non-specific serine/threonine protein kinase</fullName>
        <ecNumber evidence="2">2.7.11.1</ecNumber>
    </recommendedName>
</protein>
<dbReference type="GO" id="GO:0005524">
    <property type="term" value="F:ATP binding"/>
    <property type="evidence" value="ECO:0007669"/>
    <property type="project" value="UniProtKB-KW"/>
</dbReference>
<name>A0ABD0PJI4_CIRMR</name>
<feature type="non-terminal residue" evidence="11">
    <location>
        <position position="170"/>
    </location>
</feature>
<keyword evidence="4" id="KW-0808">Transferase</keyword>
<proteinExistence type="inferred from homology"/>
<keyword evidence="7" id="KW-0067">ATP-binding</keyword>
<dbReference type="PROSITE" id="PS50011">
    <property type="entry name" value="PROTEIN_KINASE_DOM"/>
    <property type="match status" value="1"/>
</dbReference>
<comment type="caution">
    <text evidence="11">The sequence shown here is derived from an EMBL/GenBank/DDBJ whole genome shotgun (WGS) entry which is preliminary data.</text>
</comment>
<dbReference type="Gene3D" id="1.10.510.10">
    <property type="entry name" value="Transferase(Phosphotransferase) domain 1"/>
    <property type="match status" value="1"/>
</dbReference>
<evidence type="ECO:0000256" key="4">
    <source>
        <dbReference type="ARBA" id="ARBA00022679"/>
    </source>
</evidence>
<dbReference type="AlphaFoldDB" id="A0ABD0PJI4"/>
<dbReference type="Pfam" id="PF00069">
    <property type="entry name" value="Pkinase"/>
    <property type="match status" value="1"/>
</dbReference>
<dbReference type="InterPro" id="IPR008271">
    <property type="entry name" value="Ser/Thr_kinase_AS"/>
</dbReference>
<evidence type="ECO:0000256" key="8">
    <source>
        <dbReference type="ARBA" id="ARBA00047899"/>
    </source>
</evidence>
<organism evidence="11 12">
    <name type="scientific">Cirrhinus mrigala</name>
    <name type="common">Mrigala</name>
    <dbReference type="NCBI Taxonomy" id="683832"/>
    <lineage>
        <taxon>Eukaryota</taxon>
        <taxon>Metazoa</taxon>
        <taxon>Chordata</taxon>
        <taxon>Craniata</taxon>
        <taxon>Vertebrata</taxon>
        <taxon>Euteleostomi</taxon>
        <taxon>Actinopterygii</taxon>
        <taxon>Neopterygii</taxon>
        <taxon>Teleostei</taxon>
        <taxon>Ostariophysi</taxon>
        <taxon>Cypriniformes</taxon>
        <taxon>Cyprinidae</taxon>
        <taxon>Labeoninae</taxon>
        <taxon>Labeonini</taxon>
        <taxon>Cirrhinus</taxon>
    </lineage>
</organism>
<feature type="domain" description="Protein kinase" evidence="10">
    <location>
        <begin position="1"/>
        <end position="170"/>
    </location>
</feature>
<dbReference type="SUPFAM" id="SSF56112">
    <property type="entry name" value="Protein kinase-like (PK-like)"/>
    <property type="match status" value="1"/>
</dbReference>
<evidence type="ECO:0000256" key="1">
    <source>
        <dbReference type="ARBA" id="ARBA00005505"/>
    </source>
</evidence>
<evidence type="ECO:0000256" key="9">
    <source>
        <dbReference type="ARBA" id="ARBA00048679"/>
    </source>
</evidence>
<evidence type="ECO:0000313" key="11">
    <source>
        <dbReference type="EMBL" id="KAL0174223.1"/>
    </source>
</evidence>
<evidence type="ECO:0000256" key="5">
    <source>
        <dbReference type="ARBA" id="ARBA00022741"/>
    </source>
</evidence>
<evidence type="ECO:0000256" key="6">
    <source>
        <dbReference type="ARBA" id="ARBA00022777"/>
    </source>
</evidence>
<dbReference type="Proteomes" id="UP001529510">
    <property type="component" value="Unassembled WGS sequence"/>
</dbReference>
<keyword evidence="6" id="KW-0418">Kinase</keyword>
<evidence type="ECO:0000256" key="7">
    <source>
        <dbReference type="ARBA" id="ARBA00022840"/>
    </source>
</evidence>
<dbReference type="EMBL" id="JAMKFB020000015">
    <property type="protein sequence ID" value="KAL0174223.1"/>
    <property type="molecule type" value="Genomic_DNA"/>
</dbReference>
<dbReference type="EC" id="2.7.11.1" evidence="2"/>